<dbReference type="AlphaFoldDB" id="A0AAN9IBA6"/>
<protein>
    <submittedName>
        <fullName evidence="2">Uncharacterized protein</fullName>
    </submittedName>
</protein>
<proteinExistence type="predicted"/>
<comment type="caution">
    <text evidence="2">The sequence shown here is derived from an EMBL/GenBank/DDBJ whole genome shotgun (WGS) entry which is preliminary data.</text>
</comment>
<dbReference type="Proteomes" id="UP001359559">
    <property type="component" value="Unassembled WGS sequence"/>
</dbReference>
<feature type="region of interest" description="Disordered" evidence="1">
    <location>
        <begin position="1"/>
        <end position="50"/>
    </location>
</feature>
<sequence length="186" mass="21004">MNAHHMAHKPAYGCQLGRGDARESRRSAQRLYAHSSSHSPTFGGTALSGESNRTGDHFGLRKQFRTILCRRVNFLVTKTRPTYCHGNQQGSCVPCFSEDPALMPQTRPLAAVMAATDNNDIKKLPLYKIISLTSKHMELDIYFVWDMVRDKQLTVAQIPSQDQIAHLLTKDLPPSKFLYLKDKLSF</sequence>
<name>A0AAN9IBA6_CLITE</name>
<dbReference type="EMBL" id="JAYKXN010000007">
    <property type="protein sequence ID" value="KAK7271824.1"/>
    <property type="molecule type" value="Genomic_DNA"/>
</dbReference>
<evidence type="ECO:0000256" key="1">
    <source>
        <dbReference type="SAM" id="MobiDB-lite"/>
    </source>
</evidence>
<evidence type="ECO:0000313" key="3">
    <source>
        <dbReference type="Proteomes" id="UP001359559"/>
    </source>
</evidence>
<gene>
    <name evidence="2" type="ORF">RJT34_28034</name>
</gene>
<reference evidence="2 3" key="1">
    <citation type="submission" date="2024-01" db="EMBL/GenBank/DDBJ databases">
        <title>The genomes of 5 underutilized Papilionoideae crops provide insights into root nodulation and disease resistance.</title>
        <authorList>
            <person name="Yuan L."/>
        </authorList>
    </citation>
    <scope>NUCLEOTIDE SEQUENCE [LARGE SCALE GENOMIC DNA]</scope>
    <source>
        <strain evidence="2">LY-2023</strain>
        <tissue evidence="2">Leaf</tissue>
    </source>
</reference>
<evidence type="ECO:0000313" key="2">
    <source>
        <dbReference type="EMBL" id="KAK7271824.1"/>
    </source>
</evidence>
<accession>A0AAN9IBA6</accession>
<keyword evidence="3" id="KW-1185">Reference proteome</keyword>
<feature type="compositionally biased region" description="Polar residues" evidence="1">
    <location>
        <begin position="34"/>
        <end position="50"/>
    </location>
</feature>
<organism evidence="2 3">
    <name type="scientific">Clitoria ternatea</name>
    <name type="common">Butterfly pea</name>
    <dbReference type="NCBI Taxonomy" id="43366"/>
    <lineage>
        <taxon>Eukaryota</taxon>
        <taxon>Viridiplantae</taxon>
        <taxon>Streptophyta</taxon>
        <taxon>Embryophyta</taxon>
        <taxon>Tracheophyta</taxon>
        <taxon>Spermatophyta</taxon>
        <taxon>Magnoliopsida</taxon>
        <taxon>eudicotyledons</taxon>
        <taxon>Gunneridae</taxon>
        <taxon>Pentapetalae</taxon>
        <taxon>rosids</taxon>
        <taxon>fabids</taxon>
        <taxon>Fabales</taxon>
        <taxon>Fabaceae</taxon>
        <taxon>Papilionoideae</taxon>
        <taxon>50 kb inversion clade</taxon>
        <taxon>NPAAA clade</taxon>
        <taxon>indigoferoid/millettioid clade</taxon>
        <taxon>Phaseoleae</taxon>
        <taxon>Clitoria</taxon>
    </lineage>
</organism>